<dbReference type="Proteomes" id="UP001279410">
    <property type="component" value="Unassembled WGS sequence"/>
</dbReference>
<proteinExistence type="predicted"/>
<gene>
    <name evidence="1" type="ORF">AKAME5_002271800</name>
</gene>
<protein>
    <submittedName>
        <fullName evidence="1">Meiosis 1 arrest protein</fullName>
    </submittedName>
</protein>
<organism evidence="1 2">
    <name type="scientific">Lates japonicus</name>
    <name type="common">Japanese lates</name>
    <dbReference type="NCBI Taxonomy" id="270547"/>
    <lineage>
        <taxon>Eukaryota</taxon>
        <taxon>Metazoa</taxon>
        <taxon>Chordata</taxon>
        <taxon>Craniata</taxon>
        <taxon>Vertebrata</taxon>
        <taxon>Euteleostomi</taxon>
        <taxon>Actinopterygii</taxon>
        <taxon>Neopterygii</taxon>
        <taxon>Teleostei</taxon>
        <taxon>Neoteleostei</taxon>
        <taxon>Acanthomorphata</taxon>
        <taxon>Carangaria</taxon>
        <taxon>Carangaria incertae sedis</taxon>
        <taxon>Centropomidae</taxon>
        <taxon>Lates</taxon>
    </lineage>
</organism>
<reference evidence="1" key="1">
    <citation type="submission" date="2022-08" db="EMBL/GenBank/DDBJ databases">
        <title>Genome sequencing of akame (Lates japonicus).</title>
        <authorList>
            <person name="Hashiguchi Y."/>
            <person name="Takahashi H."/>
        </authorList>
    </citation>
    <scope>NUCLEOTIDE SEQUENCE</scope>
    <source>
        <strain evidence="1">Kochi</strain>
    </source>
</reference>
<evidence type="ECO:0000313" key="2">
    <source>
        <dbReference type="Proteomes" id="UP001279410"/>
    </source>
</evidence>
<name>A0AAD3NEC9_LATJO</name>
<comment type="caution">
    <text evidence="1">The sequence shown here is derived from an EMBL/GenBank/DDBJ whole genome shotgun (WGS) entry which is preliminary data.</text>
</comment>
<dbReference type="AlphaFoldDB" id="A0AAD3NEC9"/>
<accession>A0AAD3NEC9</accession>
<sequence length="139" mass="15355">MRTEQGFRTVDFRAWMIKSAQSSALDFHGQQEEASSFLQLWELCFLVLLIQPATSQGPNRGGIATLVVTVVTSQPGRGIVRQLEMGLKDADLVSLKRLLVVQIYRAGDLGQDTPSPEATCTETEEFGNNPNICQSSRRV</sequence>
<evidence type="ECO:0000313" key="1">
    <source>
        <dbReference type="EMBL" id="GLD71396.1"/>
    </source>
</evidence>
<dbReference type="EMBL" id="BRZM01000584">
    <property type="protein sequence ID" value="GLD71396.1"/>
    <property type="molecule type" value="Genomic_DNA"/>
</dbReference>
<keyword evidence="2" id="KW-1185">Reference proteome</keyword>